<evidence type="ECO:0000313" key="2">
    <source>
        <dbReference type="EMBL" id="MBP2029078.1"/>
    </source>
</evidence>
<organism evidence="2 3">
    <name type="scientific">Acetoanaerobium pronyense</name>
    <dbReference type="NCBI Taxonomy" id="1482736"/>
    <lineage>
        <taxon>Bacteria</taxon>
        <taxon>Bacillati</taxon>
        <taxon>Bacillota</taxon>
        <taxon>Clostridia</taxon>
        <taxon>Peptostreptococcales</taxon>
        <taxon>Filifactoraceae</taxon>
        <taxon>Acetoanaerobium</taxon>
    </lineage>
</organism>
<accession>A0ABS4KMR6</accession>
<protein>
    <submittedName>
        <fullName evidence="2">Transposase</fullName>
    </submittedName>
</protein>
<dbReference type="Gene3D" id="1.10.10.60">
    <property type="entry name" value="Homeodomain-like"/>
    <property type="match status" value="1"/>
</dbReference>
<dbReference type="InterPro" id="IPR002560">
    <property type="entry name" value="Transposase_DDE"/>
</dbReference>
<gene>
    <name evidence="2" type="ORF">J2Z35_002932</name>
</gene>
<name>A0ABS4KMR6_9FIRM</name>
<reference evidence="2 3" key="1">
    <citation type="submission" date="2021-03" db="EMBL/GenBank/DDBJ databases">
        <title>Genomic Encyclopedia of Type Strains, Phase IV (KMG-IV): sequencing the most valuable type-strain genomes for metagenomic binning, comparative biology and taxonomic classification.</title>
        <authorList>
            <person name="Goeker M."/>
        </authorList>
    </citation>
    <scope>NUCLEOTIDE SEQUENCE [LARGE SCALE GENOMIC DNA]</scope>
    <source>
        <strain evidence="2 3">DSM 27512</strain>
    </source>
</reference>
<proteinExistence type="predicted"/>
<keyword evidence="3" id="KW-1185">Reference proteome</keyword>
<evidence type="ECO:0000259" key="1">
    <source>
        <dbReference type="Pfam" id="PF01610"/>
    </source>
</evidence>
<dbReference type="InterPro" id="IPR047951">
    <property type="entry name" value="Transpos_ISL3"/>
</dbReference>
<feature type="domain" description="Transposase IS204/IS1001/IS1096/IS1165 DDE" evidence="1">
    <location>
        <begin position="1"/>
        <end position="81"/>
    </location>
</feature>
<dbReference type="PANTHER" id="PTHR33498:SF1">
    <property type="entry name" value="TRANSPOSASE FOR INSERTION SEQUENCE ELEMENT IS1557"/>
    <property type="match status" value="1"/>
</dbReference>
<dbReference type="Proteomes" id="UP001314903">
    <property type="component" value="Unassembled WGS sequence"/>
</dbReference>
<evidence type="ECO:0000313" key="3">
    <source>
        <dbReference type="Proteomes" id="UP001314903"/>
    </source>
</evidence>
<sequence length="400" mass="46142">MDILNSRESSKVATWLKSFPNIKIVSRDGSNEYAKAIKSAHPNAIQINDRFHIIKNLTEYLKSYITKIMKFKIKIEKPRKSMETSLSNSKTQRVKLAKVLSNDGLTPYEISKKIKMDIRTVNKYLSLNINTLFSNNKLDKKHKESVNKKEIRVNIVKDLFSKGFSMAEISRKTGFTKKTVKKYLNPNISLVHGSYGSSRASILDGYFSTIEEMINSGASFSSIEKNLISKGYKGSASSIRMYISKKQRLENEIESSSLKNNYYFVERSKIIKMLYMKPEKIDGISADDIDSVFQLYPVLPKLYELVDSFKKLLFEKKVKNLSKWIKKAEKLDIDEIKSFLNGISMDIDGVKNAIKYKYSNGLAEGKINKIKVIKRIMYGRSSFAYLRRKILELEKFRYTN</sequence>
<dbReference type="PANTHER" id="PTHR33498">
    <property type="entry name" value="TRANSPOSASE FOR INSERTION SEQUENCE ELEMENT IS1557"/>
    <property type="match status" value="1"/>
</dbReference>
<feature type="domain" description="Transposase IS204/IS1001/IS1096/IS1165 DDE" evidence="1">
    <location>
        <begin position="270"/>
        <end position="390"/>
    </location>
</feature>
<dbReference type="Pfam" id="PF01610">
    <property type="entry name" value="DDE_Tnp_ISL3"/>
    <property type="match status" value="2"/>
</dbReference>
<dbReference type="EMBL" id="JAGGLI010000080">
    <property type="protein sequence ID" value="MBP2029078.1"/>
    <property type="molecule type" value="Genomic_DNA"/>
</dbReference>
<comment type="caution">
    <text evidence="2">The sequence shown here is derived from an EMBL/GenBank/DDBJ whole genome shotgun (WGS) entry which is preliminary data.</text>
</comment>